<dbReference type="GO" id="GO:0004029">
    <property type="term" value="F:aldehyde dehydrogenase (NAD+) activity"/>
    <property type="evidence" value="ECO:0007669"/>
    <property type="project" value="TreeGrafter"/>
</dbReference>
<name>G0LBH7_ZOBGA</name>
<dbReference type="OrthoDB" id="751203at2"/>
<dbReference type="InterPro" id="IPR016040">
    <property type="entry name" value="NAD(P)-bd_dom"/>
</dbReference>
<dbReference type="STRING" id="63186.ZOBELLIA_2030"/>
<dbReference type="HOGENOM" id="CLU_007383_11_1_10"/>
<dbReference type="KEGG" id="zga:ZOBELLIA_2030"/>
<sequence>MNNTIAIMGCGWLGLPLAKTFITKGYRVKGSTTSESKLDALSGQGIEAFQISLSETAITGDIHSFLSDADTLILNVPPKLRGGNSENYVQKMKLVRDAIIASTIKNVIFVSSTSVYGDIDGEVTEKTPPQPSTESGRQLLECERLFQNEEEFKTTVIRFGGLIGPNRHPVTMLSKRKNLKNGKAPINLIHLNDCIEIIVQIVTKNWWSELFNAVFPYHPTKIEYYTLQALQNKIQPPEYDSNTNEKGKLIHSRTLTNVKKFKFTTTL</sequence>
<dbReference type="Pfam" id="PF13460">
    <property type="entry name" value="NAD_binding_10"/>
    <property type="match status" value="1"/>
</dbReference>
<dbReference type="Proteomes" id="UP000008898">
    <property type="component" value="Chromosome"/>
</dbReference>
<reference evidence="2 3" key="2">
    <citation type="journal article" date="2012" name="Environ. Microbiol.">
        <title>Characterization of the first alginolytic operons in a marine bacterium: from their emergence in marine Flavobacteriia to their independent transfers to marine Proteobacteria and human gut Bacteroides.</title>
        <authorList>
            <person name="Thomas F."/>
            <person name="Barbeyron T."/>
            <person name="Tonon T."/>
            <person name="Genicot S."/>
            <person name="Czjzek M."/>
            <person name="Michel G."/>
        </authorList>
    </citation>
    <scope>NUCLEOTIDE SEQUENCE [LARGE SCALE GENOMIC DNA]</scope>
    <source>
        <strain evidence="3">DSM 12802 / CCUG 47099 / CIP 106680 / NCIMB 13871 / Dsij</strain>
    </source>
</reference>
<dbReference type="PATRIC" id="fig|63186.3.peg.1998"/>
<evidence type="ECO:0000259" key="1">
    <source>
        <dbReference type="Pfam" id="PF13460"/>
    </source>
</evidence>
<keyword evidence="3" id="KW-1185">Reference proteome</keyword>
<protein>
    <recommendedName>
        <fullName evidence="1">NAD(P)-binding domain-containing protein</fullName>
    </recommendedName>
</protein>
<dbReference type="Gene3D" id="3.40.50.720">
    <property type="entry name" value="NAD(P)-binding Rossmann-like Domain"/>
    <property type="match status" value="1"/>
</dbReference>
<organism evidence="2 3">
    <name type="scientific">Zobellia galactanivorans (strain DSM 12802 / CCUG 47099 / CIP 106680 / NCIMB 13871 / Dsij)</name>
    <dbReference type="NCBI Taxonomy" id="63186"/>
    <lineage>
        <taxon>Bacteria</taxon>
        <taxon>Pseudomonadati</taxon>
        <taxon>Bacteroidota</taxon>
        <taxon>Flavobacteriia</taxon>
        <taxon>Flavobacteriales</taxon>
        <taxon>Flavobacteriaceae</taxon>
        <taxon>Zobellia</taxon>
    </lineage>
</organism>
<dbReference type="PANTHER" id="PTHR48079:SF6">
    <property type="entry name" value="NAD(P)-BINDING DOMAIN-CONTAINING PROTEIN-RELATED"/>
    <property type="match status" value="1"/>
</dbReference>
<gene>
    <name evidence="2" type="ordered locus">zobellia_2030</name>
</gene>
<accession>G0LBH7</accession>
<evidence type="ECO:0000313" key="3">
    <source>
        <dbReference type="Proteomes" id="UP000008898"/>
    </source>
</evidence>
<dbReference type="InterPro" id="IPR051783">
    <property type="entry name" value="NAD(P)-dependent_oxidoreduct"/>
</dbReference>
<dbReference type="GO" id="GO:0005737">
    <property type="term" value="C:cytoplasm"/>
    <property type="evidence" value="ECO:0007669"/>
    <property type="project" value="TreeGrafter"/>
</dbReference>
<reference evidence="3" key="1">
    <citation type="submission" date="2009-07" db="EMBL/GenBank/DDBJ databases">
        <title>Complete genome sequence of Zobellia galactanivorans Dsij.</title>
        <authorList>
            <consortium name="Genoscope - CEA"/>
        </authorList>
    </citation>
    <scope>NUCLEOTIDE SEQUENCE [LARGE SCALE GENOMIC DNA]</scope>
    <source>
        <strain evidence="3">DSM 12802 / CCUG 47099 / CIP 106680 / NCIMB 13871 / Dsij</strain>
    </source>
</reference>
<dbReference type="SUPFAM" id="SSF51735">
    <property type="entry name" value="NAD(P)-binding Rossmann-fold domains"/>
    <property type="match status" value="1"/>
</dbReference>
<dbReference type="EMBL" id="FP476056">
    <property type="protein sequence ID" value="CAZ96144.1"/>
    <property type="molecule type" value="Genomic_DNA"/>
</dbReference>
<proteinExistence type="predicted"/>
<feature type="domain" description="NAD(P)-binding" evidence="1">
    <location>
        <begin position="11"/>
        <end position="183"/>
    </location>
</feature>
<dbReference type="RefSeq" id="WP_013993388.1">
    <property type="nucleotide sequence ID" value="NC_015844.1"/>
</dbReference>
<evidence type="ECO:0000313" key="2">
    <source>
        <dbReference type="EMBL" id="CAZ96144.1"/>
    </source>
</evidence>
<dbReference type="InterPro" id="IPR036291">
    <property type="entry name" value="NAD(P)-bd_dom_sf"/>
</dbReference>
<dbReference type="PANTHER" id="PTHR48079">
    <property type="entry name" value="PROTEIN YEEZ"/>
    <property type="match status" value="1"/>
</dbReference>
<dbReference type="AlphaFoldDB" id="G0LBH7"/>
<dbReference type="CDD" id="cd05266">
    <property type="entry name" value="SDR_a4"/>
    <property type="match status" value="1"/>
</dbReference>